<comment type="caution">
    <text evidence="4">The sequence shown here is derived from an EMBL/GenBank/DDBJ whole genome shotgun (WGS) entry which is preliminary data.</text>
</comment>
<dbReference type="Proteomes" id="UP000215335">
    <property type="component" value="Unassembled WGS sequence"/>
</dbReference>
<evidence type="ECO:0000313" key="5">
    <source>
        <dbReference type="Proteomes" id="UP000215335"/>
    </source>
</evidence>
<name>A0A232F731_9HYME</name>
<dbReference type="InterPro" id="IPR006073">
    <property type="entry name" value="GTP-bd"/>
</dbReference>
<feature type="coiled-coil region" evidence="1">
    <location>
        <begin position="445"/>
        <end position="483"/>
    </location>
</feature>
<dbReference type="AlphaFoldDB" id="A0A232F731"/>
<dbReference type="InterPro" id="IPR027417">
    <property type="entry name" value="P-loop_NTPase"/>
</dbReference>
<accession>A0A232F731</accession>
<keyword evidence="1" id="KW-0175">Coiled coil</keyword>
<evidence type="ECO:0000313" key="4">
    <source>
        <dbReference type="EMBL" id="OXU26248.1"/>
    </source>
</evidence>
<proteinExistence type="predicted"/>
<reference evidence="4 5" key="1">
    <citation type="journal article" date="2017" name="Curr. Biol.">
        <title>The Evolution of Venom by Co-option of Single-Copy Genes.</title>
        <authorList>
            <person name="Martinson E.O."/>
            <person name="Mrinalini"/>
            <person name="Kelkar Y.D."/>
            <person name="Chang C.H."/>
            <person name="Werren J.H."/>
        </authorList>
    </citation>
    <scope>NUCLEOTIDE SEQUENCE [LARGE SCALE GENOMIC DNA]</scope>
    <source>
        <strain evidence="4 5">Alberta</strain>
        <tissue evidence="4">Whole body</tissue>
    </source>
</reference>
<feature type="compositionally biased region" description="Basic and acidic residues" evidence="2">
    <location>
        <begin position="622"/>
        <end position="642"/>
    </location>
</feature>
<dbReference type="CDD" id="cd00882">
    <property type="entry name" value="Ras_like_GTPase"/>
    <property type="match status" value="1"/>
</dbReference>
<evidence type="ECO:0000256" key="2">
    <source>
        <dbReference type="SAM" id="MobiDB-lite"/>
    </source>
</evidence>
<dbReference type="Pfam" id="PF01926">
    <property type="entry name" value="MMR_HSR1"/>
    <property type="match status" value="1"/>
</dbReference>
<protein>
    <recommendedName>
        <fullName evidence="3">G domain-containing protein</fullName>
    </recommendedName>
</protein>
<feature type="coiled-coil region" evidence="1">
    <location>
        <begin position="20"/>
        <end position="50"/>
    </location>
</feature>
<feature type="compositionally biased region" description="Acidic residues" evidence="2">
    <location>
        <begin position="612"/>
        <end position="621"/>
    </location>
</feature>
<dbReference type="GO" id="GO:0005525">
    <property type="term" value="F:GTP binding"/>
    <property type="evidence" value="ECO:0007669"/>
    <property type="project" value="InterPro"/>
</dbReference>
<feature type="region of interest" description="Disordered" evidence="2">
    <location>
        <begin position="611"/>
        <end position="642"/>
    </location>
</feature>
<dbReference type="EMBL" id="NNAY01000839">
    <property type="protein sequence ID" value="OXU26248.1"/>
    <property type="molecule type" value="Genomic_DNA"/>
</dbReference>
<gene>
    <name evidence="4" type="ORF">TSAR_010554</name>
</gene>
<evidence type="ECO:0000259" key="3">
    <source>
        <dbReference type="Pfam" id="PF01926"/>
    </source>
</evidence>
<dbReference type="SUPFAM" id="SSF52540">
    <property type="entry name" value="P-loop containing nucleoside triphosphate hydrolases"/>
    <property type="match status" value="1"/>
</dbReference>
<keyword evidence="5" id="KW-1185">Reference proteome</keyword>
<dbReference type="OrthoDB" id="2386367at2759"/>
<organism evidence="4 5">
    <name type="scientific">Trichomalopsis sarcophagae</name>
    <dbReference type="NCBI Taxonomy" id="543379"/>
    <lineage>
        <taxon>Eukaryota</taxon>
        <taxon>Metazoa</taxon>
        <taxon>Ecdysozoa</taxon>
        <taxon>Arthropoda</taxon>
        <taxon>Hexapoda</taxon>
        <taxon>Insecta</taxon>
        <taxon>Pterygota</taxon>
        <taxon>Neoptera</taxon>
        <taxon>Endopterygota</taxon>
        <taxon>Hymenoptera</taxon>
        <taxon>Apocrita</taxon>
        <taxon>Proctotrupomorpha</taxon>
        <taxon>Chalcidoidea</taxon>
        <taxon>Pteromalidae</taxon>
        <taxon>Pteromalinae</taxon>
        <taxon>Trichomalopsis</taxon>
    </lineage>
</organism>
<evidence type="ECO:0000256" key="1">
    <source>
        <dbReference type="SAM" id="Coils"/>
    </source>
</evidence>
<feature type="domain" description="G" evidence="3">
    <location>
        <begin position="55"/>
        <end position="174"/>
    </location>
</feature>
<dbReference type="Gene3D" id="3.40.50.300">
    <property type="entry name" value="P-loop containing nucleotide triphosphate hydrolases"/>
    <property type="match status" value="1"/>
</dbReference>
<sequence>MMHLRSITTAVNIMASEVTQRSKEETMKILKELKQNLKDAEETMREKVKHEDVAMFVGSTKAGKSTLINYFIGNPLVGRKDSTVKGKFNPTKVYKASNAEGPEIGCESASATTTPSRWIASEKFSNLVMWDCPGFCDNRGPAQAITNAYYIHHIFQKIKSVKIVLVVDLNDIIQHKINPFITLLTSVENVFKEKIEQCYSSFAVIFTKVPFEIEEDEVDIDYLVDILRRQVLSSSSLNISKYSRNLVQFFVDHPKNIGFVRKATGGVISGDIEVNLLQAVRDASRVPNTLLKQFSFPSIDSDSKVFLFEVRNDLSSKKTFEEVVEVVKSVLKNILIYFENVRKNKGLPKGQLDAEKQKLCNLRNQIESNSMVAVDVFTKLQVLKQIDPIIRDKIENSEIEDTLRLMTFIDGLLNMKESDLCNLNLKSIMETVASQMSKIVVEMQCDLHEIDMKEANRQIDAIKEEYEKKMQEIKVEAKEAAEHNLDITKKLGLVARAGHAVDKAVEAVGNASMKVAEALNFRRSRPSPAIPSRIPHTVPGFRAPPALPSTSSPPRAEITAIYGKMQVRLDALLARVLETSHDEGSLNHLAPIAIVMQEPLRHGKEIVAAARDDDDDDDDDLGAIHREPELVLREPSSREDPRRYATLETREFQERELVLFVASQTGRAARRYAGLSLAFV</sequence>